<evidence type="ECO:0000313" key="1">
    <source>
        <dbReference type="EMBL" id="MBW83039.1"/>
    </source>
</evidence>
<protein>
    <submittedName>
        <fullName evidence="1">Uncharacterized protein</fullName>
    </submittedName>
</protein>
<name>A0A2P2IP95_RHIMU</name>
<accession>A0A2P2IP95</accession>
<organism evidence="1">
    <name type="scientific">Rhizophora mucronata</name>
    <name type="common">Asiatic mangrove</name>
    <dbReference type="NCBI Taxonomy" id="61149"/>
    <lineage>
        <taxon>Eukaryota</taxon>
        <taxon>Viridiplantae</taxon>
        <taxon>Streptophyta</taxon>
        <taxon>Embryophyta</taxon>
        <taxon>Tracheophyta</taxon>
        <taxon>Spermatophyta</taxon>
        <taxon>Magnoliopsida</taxon>
        <taxon>eudicotyledons</taxon>
        <taxon>Gunneridae</taxon>
        <taxon>Pentapetalae</taxon>
        <taxon>rosids</taxon>
        <taxon>fabids</taxon>
        <taxon>Malpighiales</taxon>
        <taxon>Rhizophoraceae</taxon>
        <taxon>Rhizophora</taxon>
    </lineage>
</organism>
<dbReference type="EMBL" id="GGEC01002556">
    <property type="protein sequence ID" value="MBW83039.1"/>
    <property type="molecule type" value="Transcribed_RNA"/>
</dbReference>
<dbReference type="AlphaFoldDB" id="A0A2P2IP95"/>
<proteinExistence type="predicted"/>
<reference evidence="1" key="1">
    <citation type="submission" date="2018-02" db="EMBL/GenBank/DDBJ databases">
        <title>Rhizophora mucronata_Transcriptome.</title>
        <authorList>
            <person name="Meera S.P."/>
            <person name="Sreeshan A."/>
            <person name="Augustine A."/>
        </authorList>
    </citation>
    <scope>NUCLEOTIDE SEQUENCE</scope>
    <source>
        <tissue evidence="1">Leaf</tissue>
    </source>
</reference>
<sequence length="23" mass="2759">MALLCKLEKNYLTKALNPNVRYY</sequence>